<feature type="compositionally biased region" description="Basic residues" evidence="1">
    <location>
        <begin position="316"/>
        <end position="329"/>
    </location>
</feature>
<evidence type="ECO:0000313" key="2">
    <source>
        <dbReference type="EMBL" id="OAD60757.1"/>
    </source>
</evidence>
<keyword evidence="3" id="KW-1185">Reference proteome</keyword>
<evidence type="ECO:0000256" key="1">
    <source>
        <dbReference type="SAM" id="MobiDB-lite"/>
    </source>
</evidence>
<accession>A0A310SKM0</accession>
<feature type="region of interest" description="Disordered" evidence="1">
    <location>
        <begin position="316"/>
        <end position="340"/>
    </location>
</feature>
<dbReference type="EMBL" id="KQ760357">
    <property type="protein sequence ID" value="OAD60757.1"/>
    <property type="molecule type" value="Genomic_DNA"/>
</dbReference>
<protein>
    <submittedName>
        <fullName evidence="2">Uncharacterized protein</fullName>
    </submittedName>
</protein>
<gene>
    <name evidence="2" type="ORF">WN48_04787</name>
</gene>
<organism evidence="2 3">
    <name type="scientific">Eufriesea mexicana</name>
    <dbReference type="NCBI Taxonomy" id="516756"/>
    <lineage>
        <taxon>Eukaryota</taxon>
        <taxon>Metazoa</taxon>
        <taxon>Ecdysozoa</taxon>
        <taxon>Arthropoda</taxon>
        <taxon>Hexapoda</taxon>
        <taxon>Insecta</taxon>
        <taxon>Pterygota</taxon>
        <taxon>Neoptera</taxon>
        <taxon>Endopterygota</taxon>
        <taxon>Hymenoptera</taxon>
        <taxon>Apocrita</taxon>
        <taxon>Aculeata</taxon>
        <taxon>Apoidea</taxon>
        <taxon>Anthophila</taxon>
        <taxon>Apidae</taxon>
        <taxon>Eufriesea</taxon>
    </lineage>
</organism>
<dbReference type="AlphaFoldDB" id="A0A310SKM0"/>
<feature type="compositionally biased region" description="Basic and acidic residues" evidence="1">
    <location>
        <begin position="175"/>
        <end position="203"/>
    </location>
</feature>
<feature type="region of interest" description="Disordered" evidence="1">
    <location>
        <begin position="175"/>
        <end position="207"/>
    </location>
</feature>
<proteinExistence type="predicted"/>
<reference evidence="2 3" key="1">
    <citation type="submission" date="2015-07" db="EMBL/GenBank/DDBJ databases">
        <title>The genome of Eufriesea mexicana.</title>
        <authorList>
            <person name="Pan H."/>
            <person name="Kapheim K."/>
        </authorList>
    </citation>
    <scope>NUCLEOTIDE SEQUENCE [LARGE SCALE GENOMIC DNA]</scope>
    <source>
        <strain evidence="2">0111107269</strain>
        <tissue evidence="2">Whole body</tissue>
    </source>
</reference>
<dbReference type="Proteomes" id="UP000250275">
    <property type="component" value="Unassembled WGS sequence"/>
</dbReference>
<evidence type="ECO:0000313" key="3">
    <source>
        <dbReference type="Proteomes" id="UP000250275"/>
    </source>
</evidence>
<name>A0A310SKM0_9HYME</name>
<sequence length="340" mass="38492">MHRNNKFNVIGGTRARETRFSKRFLRFDAAAGQQSNRLLLCSYAGAYTPVHRELMTIRGKQLCSNANDVTIDAITMVWPWESHEYSKDLENRGIVSIGEIPKFRKLETSLALGVDPAIVIAPDTVINPLSSKVQCWSLEGLSAVNLRCLARLTSEFRRGKLRFATKNVMEKKVPIKRQEDVRTDDSDVKCKHGERLPRDEGSTDRAPGSLRYLSEVSNLLGDIGGRKLAKVRKCNPRLKILLGVERRGNAYRISGRKFPRDKEVTYKLRKAYFPLTPLVFEEIVNRNVVSHSEPTITIWKSSMRGEQIGLEIGRTTVRKRNASKSRHRDAKNNDDGSSVA</sequence>